<proteinExistence type="predicted"/>
<name>A0ABV2PZR4_9GAMM</name>
<dbReference type="EMBL" id="JBEPSD010000003">
    <property type="protein sequence ID" value="MET4570517.1"/>
    <property type="molecule type" value="Genomic_DNA"/>
</dbReference>
<organism evidence="2 3">
    <name type="scientific">Rhodanobacter soli</name>
    <dbReference type="NCBI Taxonomy" id="590609"/>
    <lineage>
        <taxon>Bacteria</taxon>
        <taxon>Pseudomonadati</taxon>
        <taxon>Pseudomonadota</taxon>
        <taxon>Gammaproteobacteria</taxon>
        <taxon>Lysobacterales</taxon>
        <taxon>Rhodanobacteraceae</taxon>
        <taxon>Rhodanobacter</taxon>
    </lineage>
</organism>
<dbReference type="RefSeq" id="WP_354551636.1">
    <property type="nucleotide sequence ID" value="NZ_JBEPSD010000003.1"/>
</dbReference>
<keyword evidence="1" id="KW-0812">Transmembrane</keyword>
<protein>
    <recommendedName>
        <fullName evidence="4">Anti-sigma factor</fullName>
    </recommendedName>
</protein>
<dbReference type="Proteomes" id="UP001549251">
    <property type="component" value="Unassembled WGS sequence"/>
</dbReference>
<keyword evidence="3" id="KW-1185">Reference proteome</keyword>
<sequence>MNEFEWRRQMRDLRQPLTPQRDLWASIDAALEDAERTQASANPALREPRLAHRRRWLVAASVAASLLLAGGIGWRVLQIPTATPVAGNTKASGNWKPSDPRLAGAAIELDAAQMELQLAIQQAPDSPSLQRLLGRTEQQQTQLRQLANQAG</sequence>
<gene>
    <name evidence="2" type="ORF">ABIE04_002896</name>
</gene>
<feature type="transmembrane region" description="Helical" evidence="1">
    <location>
        <begin position="56"/>
        <end position="77"/>
    </location>
</feature>
<reference evidence="2 3" key="1">
    <citation type="submission" date="2024-06" db="EMBL/GenBank/DDBJ databases">
        <title>Sorghum-associated microbial communities from plants grown in Nebraska, USA.</title>
        <authorList>
            <person name="Schachtman D."/>
        </authorList>
    </citation>
    <scope>NUCLEOTIDE SEQUENCE [LARGE SCALE GENOMIC DNA]</scope>
    <source>
        <strain evidence="2 3">1757</strain>
    </source>
</reference>
<evidence type="ECO:0000256" key="1">
    <source>
        <dbReference type="SAM" id="Phobius"/>
    </source>
</evidence>
<evidence type="ECO:0000313" key="3">
    <source>
        <dbReference type="Proteomes" id="UP001549251"/>
    </source>
</evidence>
<evidence type="ECO:0008006" key="4">
    <source>
        <dbReference type="Google" id="ProtNLM"/>
    </source>
</evidence>
<keyword evidence="1" id="KW-1133">Transmembrane helix</keyword>
<accession>A0ABV2PZR4</accession>
<comment type="caution">
    <text evidence="2">The sequence shown here is derived from an EMBL/GenBank/DDBJ whole genome shotgun (WGS) entry which is preliminary data.</text>
</comment>
<evidence type="ECO:0000313" key="2">
    <source>
        <dbReference type="EMBL" id="MET4570517.1"/>
    </source>
</evidence>
<keyword evidence="1" id="KW-0472">Membrane</keyword>